<evidence type="ECO:0000256" key="1">
    <source>
        <dbReference type="SAM" id="MobiDB-lite"/>
    </source>
</evidence>
<dbReference type="AlphaFoldDB" id="E3JD48"/>
<evidence type="ECO:0000313" key="3">
    <source>
        <dbReference type="Proteomes" id="UP000002484"/>
    </source>
</evidence>
<dbReference type="EMBL" id="CP002299">
    <property type="protein sequence ID" value="ADP82332.1"/>
    <property type="molecule type" value="Genomic_DNA"/>
</dbReference>
<evidence type="ECO:0000313" key="2">
    <source>
        <dbReference type="EMBL" id="ADP82332.1"/>
    </source>
</evidence>
<dbReference type="Gene3D" id="2.40.320.10">
    <property type="entry name" value="Hypothetical Protein Pfu-838710-001"/>
    <property type="match status" value="1"/>
</dbReference>
<feature type="region of interest" description="Disordered" evidence="1">
    <location>
        <begin position="1"/>
        <end position="35"/>
    </location>
</feature>
<feature type="compositionally biased region" description="Basic residues" evidence="1">
    <location>
        <begin position="311"/>
        <end position="324"/>
    </location>
</feature>
<feature type="compositionally biased region" description="Basic residues" evidence="1">
    <location>
        <begin position="1"/>
        <end position="12"/>
    </location>
</feature>
<dbReference type="InParanoid" id="E3JD48"/>
<evidence type="ECO:0008006" key="4">
    <source>
        <dbReference type="Google" id="ProtNLM"/>
    </source>
</evidence>
<gene>
    <name evidence="2" type="ordered locus">FraEuI1c_4333</name>
</gene>
<dbReference type="Proteomes" id="UP000002484">
    <property type="component" value="Chromosome"/>
</dbReference>
<accession>E3JD48</accession>
<dbReference type="eggNOG" id="COG3025">
    <property type="taxonomic scope" value="Bacteria"/>
</dbReference>
<name>E3JD48_PSEI1</name>
<reference evidence="2 3" key="1">
    <citation type="submission" date="2010-10" db="EMBL/GenBank/DDBJ databases">
        <title>Complete sequence of Frankia sp. EuI1c.</title>
        <authorList>
            <consortium name="US DOE Joint Genome Institute"/>
            <person name="Lucas S."/>
            <person name="Copeland A."/>
            <person name="Lapidus A."/>
            <person name="Cheng J.-F."/>
            <person name="Bruce D."/>
            <person name="Goodwin L."/>
            <person name="Pitluck S."/>
            <person name="Chertkov O."/>
            <person name="Detter J.C."/>
            <person name="Han C."/>
            <person name="Tapia R."/>
            <person name="Land M."/>
            <person name="Hauser L."/>
            <person name="Jeffries C."/>
            <person name="Kyrpides N."/>
            <person name="Ivanova N."/>
            <person name="Mikhailova N."/>
            <person name="Beauchemin N."/>
            <person name="Sen A."/>
            <person name="Sur S.A."/>
            <person name="Gtari M."/>
            <person name="Wall L."/>
            <person name="Tisa L."/>
            <person name="Woyke T."/>
        </authorList>
    </citation>
    <scope>NUCLEOTIDE SEQUENCE [LARGE SCALE GENOMIC DNA]</scope>
    <source>
        <strain evidence="3">DSM 45817 / CECT 9037 / EuI1c</strain>
    </source>
</reference>
<dbReference type="KEGG" id="fri:FraEuI1c_4333"/>
<dbReference type="HOGENOM" id="CLU_074323_0_0_11"/>
<sequence>MRPKTTNRRARRSNSAGPLYRRRARLGPRTATEGDVMTARKPVRAAQNFWQLPEDDLDGLLRLAPQADRVELKLLIPIDGHQETCDVLGIQFADAPAHRVYYLDTPDRQLHRRGVVARVRSIRHRPDDSVVKLRPVAPADVPSSLRRSKDFVVEIDGMPGSYVCSGALKTRLGSDDVESVMSDRRPLHALFSARQRALLAPRLPGGLTIDDLMVFGPVDARRRKLTLSGFDRTLLAEQWTFPDRSQILELSTRCAPDQALKAAATTAAFLGTHGIDLTGPQQTKTLTTLKFFTARATAATPSAIREPESRRRQRPRSRKRPGRR</sequence>
<dbReference type="STRING" id="298654.FraEuI1c_4333"/>
<feature type="region of interest" description="Disordered" evidence="1">
    <location>
        <begin position="297"/>
        <end position="324"/>
    </location>
</feature>
<organism evidence="2 3">
    <name type="scientific">Pseudofrankia inefficax (strain DSM 45817 / CECT 9037 / DDB 130130 / EuI1c)</name>
    <name type="common">Frankia inefficax</name>
    <dbReference type="NCBI Taxonomy" id="298654"/>
    <lineage>
        <taxon>Bacteria</taxon>
        <taxon>Bacillati</taxon>
        <taxon>Actinomycetota</taxon>
        <taxon>Actinomycetes</taxon>
        <taxon>Frankiales</taxon>
        <taxon>Frankiaceae</taxon>
        <taxon>Pseudofrankia</taxon>
    </lineage>
</organism>
<protein>
    <recommendedName>
        <fullName evidence="4">CYTH domain-containing protein</fullName>
    </recommendedName>
</protein>
<keyword evidence="3" id="KW-1185">Reference proteome</keyword>
<proteinExistence type="predicted"/>